<organism evidence="2">
    <name type="scientific">gut metagenome</name>
    <dbReference type="NCBI Taxonomy" id="749906"/>
    <lineage>
        <taxon>unclassified sequences</taxon>
        <taxon>metagenomes</taxon>
        <taxon>organismal metagenomes</taxon>
    </lineage>
</organism>
<keyword evidence="1" id="KW-0472">Membrane</keyword>
<keyword evidence="1" id="KW-0812">Transmembrane</keyword>
<protein>
    <submittedName>
        <fullName evidence="2">Membrane protein</fullName>
    </submittedName>
</protein>
<name>J9FXJ0_9ZZZZ</name>
<sequence length="58" mass="6368">MGLRAALIASFFLIGMCLLIVGWKMTGQLKGLGIMIVGLILLLTALMLYNKPFEDPKE</sequence>
<evidence type="ECO:0000313" key="2">
    <source>
        <dbReference type="EMBL" id="EJW92054.1"/>
    </source>
</evidence>
<reference evidence="2" key="1">
    <citation type="journal article" date="2012" name="PLoS ONE">
        <title>Gene sets for utilization of primary and secondary nutrition supplies in the distal gut of endangered iberian lynx.</title>
        <authorList>
            <person name="Alcaide M."/>
            <person name="Messina E."/>
            <person name="Richter M."/>
            <person name="Bargiela R."/>
            <person name="Peplies J."/>
            <person name="Huws S.A."/>
            <person name="Newbold C.J."/>
            <person name="Golyshin P.N."/>
            <person name="Simon M.A."/>
            <person name="Lopez G."/>
            <person name="Yakimov M.M."/>
            <person name="Ferrer M."/>
        </authorList>
    </citation>
    <scope>NUCLEOTIDE SEQUENCE</scope>
</reference>
<keyword evidence="1" id="KW-1133">Transmembrane helix</keyword>
<feature type="transmembrane region" description="Helical" evidence="1">
    <location>
        <begin position="31"/>
        <end position="49"/>
    </location>
</feature>
<gene>
    <name evidence="2" type="ORF">EVA_19840</name>
</gene>
<dbReference type="AlphaFoldDB" id="J9FXJ0"/>
<dbReference type="InterPro" id="IPR054198">
    <property type="entry name" value="DUF6903"/>
</dbReference>
<proteinExistence type="predicted"/>
<dbReference type="EMBL" id="AMCI01007785">
    <property type="protein sequence ID" value="EJW92054.1"/>
    <property type="molecule type" value="Genomic_DNA"/>
</dbReference>
<dbReference type="Pfam" id="PF21844">
    <property type="entry name" value="DUF6903"/>
    <property type="match status" value="1"/>
</dbReference>
<comment type="caution">
    <text evidence="2">The sequence shown here is derived from an EMBL/GenBank/DDBJ whole genome shotgun (WGS) entry which is preliminary data.</text>
</comment>
<evidence type="ECO:0000256" key="1">
    <source>
        <dbReference type="SAM" id="Phobius"/>
    </source>
</evidence>
<accession>J9FXJ0</accession>
<feature type="transmembrane region" description="Helical" evidence="1">
    <location>
        <begin position="7"/>
        <end position="25"/>
    </location>
</feature>